<dbReference type="PANTHER" id="PTHR42077:SF1">
    <property type="entry name" value="YALI0F30239P"/>
    <property type="match status" value="1"/>
</dbReference>
<dbReference type="EMBL" id="ML993579">
    <property type="protein sequence ID" value="KAF2173568.1"/>
    <property type="molecule type" value="Genomic_DNA"/>
</dbReference>
<keyword evidence="2" id="KW-0812">Transmembrane</keyword>
<evidence type="ECO:0000256" key="2">
    <source>
        <dbReference type="SAM" id="Phobius"/>
    </source>
</evidence>
<dbReference type="GeneID" id="54556644"/>
<feature type="compositionally biased region" description="Polar residues" evidence="1">
    <location>
        <begin position="142"/>
        <end position="151"/>
    </location>
</feature>
<feature type="transmembrane region" description="Helical" evidence="2">
    <location>
        <begin position="6"/>
        <end position="30"/>
    </location>
</feature>
<protein>
    <submittedName>
        <fullName evidence="3">Uncharacterized protein</fullName>
    </submittedName>
</protein>
<proteinExistence type="predicted"/>
<reference evidence="3" key="1">
    <citation type="journal article" date="2020" name="Stud. Mycol.">
        <title>101 Dothideomycetes genomes: a test case for predicting lifestyles and emergence of pathogens.</title>
        <authorList>
            <person name="Haridas S."/>
            <person name="Albert R."/>
            <person name="Binder M."/>
            <person name="Bloem J."/>
            <person name="Labutti K."/>
            <person name="Salamov A."/>
            <person name="Andreopoulos B."/>
            <person name="Baker S."/>
            <person name="Barry K."/>
            <person name="Bills G."/>
            <person name="Bluhm B."/>
            <person name="Cannon C."/>
            <person name="Castanera R."/>
            <person name="Culley D."/>
            <person name="Daum C."/>
            <person name="Ezra D."/>
            <person name="Gonzalez J."/>
            <person name="Henrissat B."/>
            <person name="Kuo A."/>
            <person name="Liang C."/>
            <person name="Lipzen A."/>
            <person name="Lutzoni F."/>
            <person name="Magnuson J."/>
            <person name="Mondo S."/>
            <person name="Nolan M."/>
            <person name="Ohm R."/>
            <person name="Pangilinan J."/>
            <person name="Park H.-J."/>
            <person name="Ramirez L."/>
            <person name="Alfaro M."/>
            <person name="Sun H."/>
            <person name="Tritt A."/>
            <person name="Yoshinaga Y."/>
            <person name="Zwiers L.-H."/>
            <person name="Turgeon B."/>
            <person name="Goodwin S."/>
            <person name="Spatafora J."/>
            <person name="Crous P."/>
            <person name="Grigoriev I."/>
        </authorList>
    </citation>
    <scope>NUCLEOTIDE SEQUENCE</scope>
    <source>
        <strain evidence="3">ATCC 36951</strain>
    </source>
</reference>
<dbReference type="RefSeq" id="XP_033674457.1">
    <property type="nucleotide sequence ID" value="XM_033803372.1"/>
</dbReference>
<sequence length="151" mass="16347">MAKTGSLIPLIILFVVAAIGAFVAYHIYAWSNELSERGKKHMEKKNMAFTKDGGLRVGVKEMRDETYADKTQNVLVNVWNNASLPNYQSRLGWNSTQKQAGDSSKTRSGASTPRPSASRSSTTASNAAANLSAPEQRPSARRTPSTPGAFD</sequence>
<dbReference type="AlphaFoldDB" id="A0A6A6D581"/>
<organism evidence="3 4">
    <name type="scientific">Zasmidium cellare ATCC 36951</name>
    <dbReference type="NCBI Taxonomy" id="1080233"/>
    <lineage>
        <taxon>Eukaryota</taxon>
        <taxon>Fungi</taxon>
        <taxon>Dikarya</taxon>
        <taxon>Ascomycota</taxon>
        <taxon>Pezizomycotina</taxon>
        <taxon>Dothideomycetes</taxon>
        <taxon>Dothideomycetidae</taxon>
        <taxon>Mycosphaerellales</taxon>
        <taxon>Mycosphaerellaceae</taxon>
        <taxon>Zasmidium</taxon>
    </lineage>
</organism>
<dbReference type="OrthoDB" id="4083871at2759"/>
<keyword evidence="2" id="KW-0472">Membrane</keyword>
<feature type="region of interest" description="Disordered" evidence="1">
    <location>
        <begin position="88"/>
        <end position="151"/>
    </location>
</feature>
<evidence type="ECO:0000256" key="1">
    <source>
        <dbReference type="SAM" id="MobiDB-lite"/>
    </source>
</evidence>
<keyword evidence="2" id="KW-1133">Transmembrane helix</keyword>
<evidence type="ECO:0000313" key="3">
    <source>
        <dbReference type="EMBL" id="KAF2173568.1"/>
    </source>
</evidence>
<evidence type="ECO:0000313" key="4">
    <source>
        <dbReference type="Proteomes" id="UP000799537"/>
    </source>
</evidence>
<dbReference type="PANTHER" id="PTHR42077">
    <property type="entry name" value="YALI0F30239P"/>
    <property type="match status" value="1"/>
</dbReference>
<keyword evidence="4" id="KW-1185">Reference proteome</keyword>
<feature type="compositionally biased region" description="Low complexity" evidence="1">
    <location>
        <begin position="107"/>
        <end position="134"/>
    </location>
</feature>
<gene>
    <name evidence="3" type="ORF">M409DRAFT_15848</name>
</gene>
<accession>A0A6A6D581</accession>
<dbReference type="Proteomes" id="UP000799537">
    <property type="component" value="Unassembled WGS sequence"/>
</dbReference>
<name>A0A6A6D581_ZASCE</name>
<feature type="compositionally biased region" description="Polar residues" evidence="1">
    <location>
        <begin position="88"/>
        <end position="103"/>
    </location>
</feature>